<proteinExistence type="predicted"/>
<sequence length="197" mass="22761">MNAAEYAGKLAGALLRTMKETYFQRRQLLPPNKAQLITHTPNLSMGLTRLPTPGPILEELCARKPLPPLCPAQVYNRDLTAKIDALPFHANVKAGLHLMNDDWKRAHDLVEPLDPDQTANYWHAIVHRREGDFWNSKWWFRKIQHPLLKTVYGNDSNRGAQAFVDQVERGDSVTRLEEKQLNEMRLLMDYAFKEYAQ</sequence>
<evidence type="ECO:0000313" key="1">
    <source>
        <dbReference type="EMBL" id="KAG2188242.1"/>
    </source>
</evidence>
<dbReference type="Proteomes" id="UP000612746">
    <property type="component" value="Unassembled WGS sequence"/>
</dbReference>
<reference evidence="1" key="1">
    <citation type="submission" date="2020-12" db="EMBL/GenBank/DDBJ databases">
        <title>Metabolic potential, ecology and presence of endohyphal bacteria is reflected in genomic diversity of Mucoromycotina.</title>
        <authorList>
            <person name="Muszewska A."/>
            <person name="Okrasinska A."/>
            <person name="Steczkiewicz K."/>
            <person name="Drgas O."/>
            <person name="Orlowska M."/>
            <person name="Perlinska-Lenart U."/>
            <person name="Aleksandrzak-Piekarczyk T."/>
            <person name="Szatraj K."/>
            <person name="Zielenkiewicz U."/>
            <person name="Pilsyk S."/>
            <person name="Malc E."/>
            <person name="Mieczkowski P."/>
            <person name="Kruszewska J.S."/>
            <person name="Biernat P."/>
            <person name="Pawlowska J."/>
        </authorList>
    </citation>
    <scope>NUCLEOTIDE SEQUENCE</scope>
    <source>
        <strain evidence="1">WA0000051536</strain>
    </source>
</reference>
<name>A0A8H7UNI1_9FUNG</name>
<dbReference type="OrthoDB" id="2306919at2759"/>
<organism evidence="1 2">
    <name type="scientific">Umbelopsis vinacea</name>
    <dbReference type="NCBI Taxonomy" id="44442"/>
    <lineage>
        <taxon>Eukaryota</taxon>
        <taxon>Fungi</taxon>
        <taxon>Fungi incertae sedis</taxon>
        <taxon>Mucoromycota</taxon>
        <taxon>Mucoromycotina</taxon>
        <taxon>Umbelopsidomycetes</taxon>
        <taxon>Umbelopsidales</taxon>
        <taxon>Umbelopsidaceae</taxon>
        <taxon>Umbelopsis</taxon>
    </lineage>
</organism>
<comment type="caution">
    <text evidence="1">The sequence shown here is derived from an EMBL/GenBank/DDBJ whole genome shotgun (WGS) entry which is preliminary data.</text>
</comment>
<gene>
    <name evidence="1" type="ORF">INT44_000994</name>
</gene>
<evidence type="ECO:0000313" key="2">
    <source>
        <dbReference type="Proteomes" id="UP000612746"/>
    </source>
</evidence>
<keyword evidence="2" id="KW-1185">Reference proteome</keyword>
<accession>A0A8H7UNI1</accession>
<dbReference type="EMBL" id="JAEPRA010000002">
    <property type="protein sequence ID" value="KAG2188242.1"/>
    <property type="molecule type" value="Genomic_DNA"/>
</dbReference>
<protein>
    <submittedName>
        <fullName evidence="1">Uncharacterized protein</fullName>
    </submittedName>
</protein>
<dbReference type="AlphaFoldDB" id="A0A8H7UNI1"/>